<name>A0A812JAT2_9DINO</name>
<keyword evidence="1" id="KW-0040">ANK repeat</keyword>
<dbReference type="Proteomes" id="UP000604046">
    <property type="component" value="Unassembled WGS sequence"/>
</dbReference>
<feature type="region of interest" description="Disordered" evidence="2">
    <location>
        <begin position="1"/>
        <end position="54"/>
    </location>
</feature>
<dbReference type="SUPFAM" id="SSF48403">
    <property type="entry name" value="Ankyrin repeat"/>
    <property type="match status" value="1"/>
</dbReference>
<gene>
    <name evidence="3" type="ORF">SNAT2548_LOCUS6101</name>
</gene>
<dbReference type="PROSITE" id="PS50088">
    <property type="entry name" value="ANK_REPEAT"/>
    <property type="match status" value="1"/>
</dbReference>
<sequence length="220" mass="24569">MVLIHPEPELERRGLQIPSKRNFSRGISGSSTGSTQSGDSRAEGSKTSKQTMDLRNLSNLSTFQEIDESGAKSKRRLRKLQRQEQLLQLPACMCGQLWTRVWQSLEKFLKNHGFSDVCEPRTPAGCMVFTVETVYPIHVAAEKGDCDLVRMLLAAGADPLQRTSRGRTAVDFAVKSKSLWSRQILELLRSQGPVLRLRDAVELMGSEVKSVRIPIPPFSC</sequence>
<dbReference type="InterPro" id="IPR002110">
    <property type="entry name" value="Ankyrin_rpt"/>
</dbReference>
<dbReference type="AlphaFoldDB" id="A0A812JAT2"/>
<dbReference type="PROSITE" id="PS50297">
    <property type="entry name" value="ANK_REP_REGION"/>
    <property type="match status" value="1"/>
</dbReference>
<keyword evidence="4" id="KW-1185">Reference proteome</keyword>
<reference evidence="3" key="1">
    <citation type="submission" date="2021-02" db="EMBL/GenBank/DDBJ databases">
        <authorList>
            <person name="Dougan E. K."/>
            <person name="Rhodes N."/>
            <person name="Thang M."/>
            <person name="Chan C."/>
        </authorList>
    </citation>
    <scope>NUCLEOTIDE SEQUENCE</scope>
</reference>
<dbReference type="InterPro" id="IPR036770">
    <property type="entry name" value="Ankyrin_rpt-contain_sf"/>
</dbReference>
<dbReference type="OrthoDB" id="409837at2759"/>
<feature type="compositionally biased region" description="Basic and acidic residues" evidence="2">
    <location>
        <begin position="1"/>
        <end position="14"/>
    </location>
</feature>
<dbReference type="Gene3D" id="1.25.40.20">
    <property type="entry name" value="Ankyrin repeat-containing domain"/>
    <property type="match status" value="1"/>
</dbReference>
<dbReference type="EMBL" id="CAJNDS010000402">
    <property type="protein sequence ID" value="CAE7202226.1"/>
    <property type="molecule type" value="Genomic_DNA"/>
</dbReference>
<protein>
    <submittedName>
        <fullName evidence="3">Uncharacterized protein</fullName>
    </submittedName>
</protein>
<feature type="compositionally biased region" description="Low complexity" evidence="2">
    <location>
        <begin position="24"/>
        <end position="39"/>
    </location>
</feature>
<organism evidence="3 4">
    <name type="scientific">Symbiodinium natans</name>
    <dbReference type="NCBI Taxonomy" id="878477"/>
    <lineage>
        <taxon>Eukaryota</taxon>
        <taxon>Sar</taxon>
        <taxon>Alveolata</taxon>
        <taxon>Dinophyceae</taxon>
        <taxon>Suessiales</taxon>
        <taxon>Symbiodiniaceae</taxon>
        <taxon>Symbiodinium</taxon>
    </lineage>
</organism>
<evidence type="ECO:0000256" key="1">
    <source>
        <dbReference type="PROSITE-ProRule" id="PRU00023"/>
    </source>
</evidence>
<feature type="repeat" description="ANK" evidence="1">
    <location>
        <begin position="132"/>
        <end position="164"/>
    </location>
</feature>
<accession>A0A812JAT2</accession>
<evidence type="ECO:0000313" key="3">
    <source>
        <dbReference type="EMBL" id="CAE7202226.1"/>
    </source>
</evidence>
<evidence type="ECO:0000313" key="4">
    <source>
        <dbReference type="Proteomes" id="UP000604046"/>
    </source>
</evidence>
<proteinExistence type="predicted"/>
<evidence type="ECO:0000256" key="2">
    <source>
        <dbReference type="SAM" id="MobiDB-lite"/>
    </source>
</evidence>
<dbReference type="Pfam" id="PF13857">
    <property type="entry name" value="Ank_5"/>
    <property type="match status" value="1"/>
</dbReference>
<comment type="caution">
    <text evidence="3">The sequence shown here is derived from an EMBL/GenBank/DDBJ whole genome shotgun (WGS) entry which is preliminary data.</text>
</comment>